<evidence type="ECO:0000313" key="1">
    <source>
        <dbReference type="EMBL" id="ANM45924.1"/>
    </source>
</evidence>
<name>A0A192Y7X0_9CAUD</name>
<dbReference type="EMBL" id="KX130668">
    <property type="protein sequence ID" value="ANM45924.1"/>
    <property type="molecule type" value="Genomic_DNA"/>
</dbReference>
<gene>
    <name evidence="1" type="ORF">NBD2_82</name>
</gene>
<dbReference type="GeneID" id="29079512"/>
<accession>A0A192Y7X0</accession>
<organism evidence="1 2">
    <name type="scientific">Escherichia phage vB_EcoS_NBD2</name>
    <dbReference type="NCBI Taxonomy" id="1852563"/>
    <lineage>
        <taxon>Viruses</taxon>
        <taxon>Duplodnaviria</taxon>
        <taxon>Heunggongvirae</taxon>
        <taxon>Uroviricota</taxon>
        <taxon>Caudoviricetes</taxon>
        <taxon>Drexlerviridae</taxon>
        <taxon>Vilniusvirus</taxon>
        <taxon>Vilniusvirus NBD2</taxon>
    </lineage>
</organism>
<dbReference type="RefSeq" id="YP_009284706.1">
    <property type="nucleotide sequence ID" value="NC_031050.1"/>
</dbReference>
<dbReference type="Proteomes" id="UP000202254">
    <property type="component" value="Segment"/>
</dbReference>
<protein>
    <submittedName>
        <fullName evidence="1">Uncharacterized protein</fullName>
    </submittedName>
</protein>
<reference evidence="1 2" key="1">
    <citation type="submission" date="2016-04" db="EMBL/GenBank/DDBJ databases">
        <title>Complete Genome of E. coli phage vB_EcoS_NBD2.</title>
        <authorList>
            <person name="Truncaite L."/>
            <person name="Kaliniene L."/>
            <person name="Zajanckauskaite A."/>
            <person name="Meskys R."/>
        </authorList>
    </citation>
    <scope>NUCLEOTIDE SEQUENCE [LARGE SCALE GENOMIC DNA]</scope>
</reference>
<sequence>MIRRWTNRGKCKGMLRHIACMKWVYSHLYDTEALFRPGANKWARKYGEIWIKLNRYEKQLTR</sequence>
<dbReference type="KEGG" id="vg:29079512"/>
<keyword evidence="2" id="KW-1185">Reference proteome</keyword>
<evidence type="ECO:0000313" key="2">
    <source>
        <dbReference type="Proteomes" id="UP000202254"/>
    </source>
</evidence>
<proteinExistence type="predicted"/>